<dbReference type="Pfam" id="PF07571">
    <property type="entry name" value="TAF6_C"/>
    <property type="match status" value="1"/>
</dbReference>
<dbReference type="EMBL" id="QLLG01000178">
    <property type="protein sequence ID" value="RMX67083.1"/>
    <property type="molecule type" value="Genomic_DNA"/>
</dbReference>
<dbReference type="EMBL" id="QKXF01000065">
    <property type="protein sequence ID" value="RQM18399.1"/>
    <property type="molecule type" value="Genomic_DNA"/>
</dbReference>
<dbReference type="InterPro" id="IPR016024">
    <property type="entry name" value="ARM-type_fold"/>
</dbReference>
<comment type="caution">
    <text evidence="8">The sequence shown here is derived from an EMBL/GenBank/DDBJ whole genome shotgun (WGS) entry which is preliminary data.</text>
</comment>
<dbReference type="GO" id="GO:0046695">
    <property type="term" value="C:SLIK (SAGA-like) complex"/>
    <property type="evidence" value="ECO:0007669"/>
    <property type="project" value="InterPro"/>
</dbReference>
<evidence type="ECO:0000313" key="10">
    <source>
        <dbReference type="Proteomes" id="UP000282087"/>
    </source>
</evidence>
<dbReference type="Gene3D" id="1.25.40.770">
    <property type="entry name" value="TAF6, C-terminal HEAT repeat domain"/>
    <property type="match status" value="1"/>
</dbReference>
<evidence type="ECO:0000256" key="3">
    <source>
        <dbReference type="ARBA" id="ARBA00023015"/>
    </source>
</evidence>
<evidence type="ECO:0000259" key="7">
    <source>
        <dbReference type="SMART" id="SM00803"/>
    </source>
</evidence>
<protein>
    <recommendedName>
        <fullName evidence="7">TATA box binding protein associated factor (TAF) histone-like fold domain-containing protein</fullName>
    </recommendedName>
</protein>
<name>A0A3M6VLS5_9STRA</name>
<dbReference type="InterPro" id="IPR037796">
    <property type="entry name" value="TAF6"/>
</dbReference>
<dbReference type="PANTHER" id="PTHR10221:SF9">
    <property type="entry name" value="TRANSCRIPTION INITIATION FACTOR TFIID SUBUNIT 6"/>
    <property type="match status" value="1"/>
</dbReference>
<comment type="similarity">
    <text evidence="2">Belongs to the TAF6 family.</text>
</comment>
<evidence type="ECO:0000256" key="5">
    <source>
        <dbReference type="ARBA" id="ARBA00023242"/>
    </source>
</evidence>
<keyword evidence="3" id="KW-0805">Transcription regulation</keyword>
<evidence type="ECO:0000313" key="8">
    <source>
        <dbReference type="EMBL" id="RMX67083.1"/>
    </source>
</evidence>
<dbReference type="VEuPathDB" id="FungiDB:DD237_000851"/>
<dbReference type="Proteomes" id="UP000282087">
    <property type="component" value="Unassembled WGS sequence"/>
</dbReference>
<dbReference type="InterPro" id="IPR011442">
    <property type="entry name" value="TAF6_C"/>
</dbReference>
<dbReference type="GO" id="GO:0046982">
    <property type="term" value="F:protein heterodimerization activity"/>
    <property type="evidence" value="ECO:0007669"/>
    <property type="project" value="InterPro"/>
</dbReference>
<evidence type="ECO:0000256" key="4">
    <source>
        <dbReference type="ARBA" id="ARBA00023163"/>
    </source>
</evidence>
<dbReference type="FunFam" id="1.25.40.770:FF:000005">
    <property type="entry name" value="TATA-binding protein-associated-factor"/>
    <property type="match status" value="1"/>
</dbReference>
<dbReference type="Gene3D" id="1.10.20.10">
    <property type="entry name" value="Histone, subunit A"/>
    <property type="match status" value="1"/>
</dbReference>
<comment type="subcellular location">
    <subcellularLocation>
        <location evidence="1">Nucleus</location>
    </subcellularLocation>
</comment>
<dbReference type="PANTHER" id="PTHR10221">
    <property type="entry name" value="TRANSCRIPTION INITIATION FACTOR TFIID SUBUNIT 6"/>
    <property type="match status" value="1"/>
</dbReference>
<dbReference type="InterPro" id="IPR009072">
    <property type="entry name" value="Histone-fold"/>
</dbReference>
<dbReference type="GO" id="GO:0003713">
    <property type="term" value="F:transcription coactivator activity"/>
    <property type="evidence" value="ECO:0007669"/>
    <property type="project" value="TreeGrafter"/>
</dbReference>
<dbReference type="SMART" id="SM00803">
    <property type="entry name" value="TAF"/>
    <property type="match status" value="1"/>
</dbReference>
<dbReference type="GO" id="GO:0000124">
    <property type="term" value="C:SAGA complex"/>
    <property type="evidence" value="ECO:0007669"/>
    <property type="project" value="InterPro"/>
</dbReference>
<keyword evidence="4" id="KW-0804">Transcription</keyword>
<evidence type="ECO:0000256" key="2">
    <source>
        <dbReference type="ARBA" id="ARBA00007688"/>
    </source>
</evidence>
<dbReference type="CDD" id="cd22931">
    <property type="entry name" value="HFD_TAF6"/>
    <property type="match status" value="1"/>
</dbReference>
<dbReference type="GO" id="GO:0005669">
    <property type="term" value="C:transcription factor TFIID complex"/>
    <property type="evidence" value="ECO:0007669"/>
    <property type="project" value="InterPro"/>
</dbReference>
<proteinExistence type="inferred from homology"/>
<keyword evidence="5" id="KW-0539">Nucleus</keyword>
<dbReference type="Pfam" id="PF02969">
    <property type="entry name" value="TAF"/>
    <property type="match status" value="1"/>
</dbReference>
<evidence type="ECO:0000313" key="9">
    <source>
        <dbReference type="EMBL" id="RQM18399.1"/>
    </source>
</evidence>
<dbReference type="InterPro" id="IPR046344">
    <property type="entry name" value="TAF6_C_sf"/>
</dbReference>
<gene>
    <name evidence="9" type="ORF">DD237_000851</name>
    <name evidence="8" type="ORF">DD238_001088</name>
</gene>
<dbReference type="SUPFAM" id="SSF47113">
    <property type="entry name" value="Histone-fold"/>
    <property type="match status" value="1"/>
</dbReference>
<feature type="transmembrane region" description="Helical" evidence="6">
    <location>
        <begin position="332"/>
        <end position="354"/>
    </location>
</feature>
<evidence type="ECO:0000256" key="6">
    <source>
        <dbReference type="SAM" id="Phobius"/>
    </source>
</evidence>
<dbReference type="CDD" id="cd08050">
    <property type="entry name" value="TAF6C"/>
    <property type="match status" value="1"/>
</dbReference>
<dbReference type="GO" id="GO:0051123">
    <property type="term" value="P:RNA polymerase II preinitiation complex assembly"/>
    <property type="evidence" value="ECO:0007669"/>
    <property type="project" value="TreeGrafter"/>
</dbReference>
<feature type="domain" description="TATA box binding protein associated factor (TAF) histone-like fold" evidence="7">
    <location>
        <begin position="3"/>
        <end position="68"/>
    </location>
</feature>
<keyword evidence="10" id="KW-1185">Reference proteome</keyword>
<evidence type="ECO:0000313" key="11">
    <source>
        <dbReference type="Proteomes" id="UP000286097"/>
    </source>
</evidence>
<keyword evidence="6" id="KW-0812">Transmembrane</keyword>
<dbReference type="STRING" id="542832.A0A3M6VLS5"/>
<accession>A0A3M6VLS5</accession>
<sequence length="447" mass="50219">MSLLRPEMLQVVAQSLGLDDLSDECVGNLLPEVELRVREVVQDALKFQRHSRRPQLDPTHINQALQARNLESLYGFSAPGHVKYKSCEDNESLFFVEEEELELSELLNAPLGQIPLQPVLNVHWLAVDGVQPLIPENESVEDDSTCHTSIKDEAFTNNVDRKPRVKHVLTEEMQLYYTTVTEAVKSDDFELQRAAFTSLAQDPGIHQLLPYFSRFIYEEVKHSNHDLSLLFSLMRACRCLLVNQTLHVELYLHQLIPAILTCVLGTQLCENPADDHWALRKYAAKLVAHICERYGEKYANIQARVSKTYHKAITDPVCPFSTQYGALHVSSLMGLTIVVGMLFLGPLVMESLLFPNLEGYYRRLEPAVSSSNPNLVERLEAQNCLGILVHASGTYFSMSDSMNRGASPSLSSSTLSDIVALLYDAFGESLLPYIRPDQPASMIDICL</sequence>
<dbReference type="Proteomes" id="UP000286097">
    <property type="component" value="Unassembled WGS sequence"/>
</dbReference>
<reference evidence="10 11" key="1">
    <citation type="submission" date="2018-06" db="EMBL/GenBank/DDBJ databases">
        <title>Comparative genomics of downy mildews reveals potential adaptations to biotrophy.</title>
        <authorList>
            <person name="Fletcher K."/>
            <person name="Klosterman S.J."/>
            <person name="Derevnina L."/>
            <person name="Martin F."/>
            <person name="Koike S."/>
            <person name="Reyes Chin-Wo S."/>
            <person name="Mou B."/>
            <person name="Michelmore R."/>
        </authorList>
    </citation>
    <scope>NUCLEOTIDE SEQUENCE [LARGE SCALE GENOMIC DNA]</scope>
    <source>
        <strain evidence="9 11">R13</strain>
        <strain evidence="8 10">R14</strain>
    </source>
</reference>
<dbReference type="InterPro" id="IPR004823">
    <property type="entry name" value="TAF_TATA-bd_Histone-like_dom"/>
</dbReference>
<evidence type="ECO:0000256" key="1">
    <source>
        <dbReference type="ARBA" id="ARBA00004123"/>
    </source>
</evidence>
<organism evidence="8 10">
    <name type="scientific">Peronospora effusa</name>
    <dbReference type="NCBI Taxonomy" id="542832"/>
    <lineage>
        <taxon>Eukaryota</taxon>
        <taxon>Sar</taxon>
        <taxon>Stramenopiles</taxon>
        <taxon>Oomycota</taxon>
        <taxon>Peronosporomycetes</taxon>
        <taxon>Peronosporales</taxon>
        <taxon>Peronosporaceae</taxon>
        <taxon>Peronospora</taxon>
    </lineage>
</organism>
<keyword evidence="6" id="KW-0472">Membrane</keyword>
<dbReference type="AlphaFoldDB" id="A0A3M6VLS5"/>
<dbReference type="GO" id="GO:0016251">
    <property type="term" value="F:RNA polymerase II general transcription initiation factor activity"/>
    <property type="evidence" value="ECO:0007669"/>
    <property type="project" value="InterPro"/>
</dbReference>
<keyword evidence="6" id="KW-1133">Transmembrane helix</keyword>
<dbReference type="SUPFAM" id="SSF48371">
    <property type="entry name" value="ARM repeat"/>
    <property type="match status" value="1"/>
</dbReference>